<feature type="active site" description="Charge relay system" evidence="7">
    <location>
        <position position="137"/>
    </location>
</feature>
<dbReference type="EMBL" id="CP023004">
    <property type="protein sequence ID" value="AWI08445.1"/>
    <property type="molecule type" value="Genomic_DNA"/>
</dbReference>
<dbReference type="GO" id="GO:0004252">
    <property type="term" value="F:serine-type endopeptidase activity"/>
    <property type="evidence" value="ECO:0007669"/>
    <property type="project" value="InterPro"/>
</dbReference>
<feature type="active site" description="Charge relay system" evidence="7">
    <location>
        <position position="107"/>
    </location>
</feature>
<keyword evidence="2 11" id="KW-0645">Protease</keyword>
<accession>A0A2U8E0Z2</accession>
<proteinExistence type="inferred from homology"/>
<dbReference type="PROSITE" id="PS50106">
    <property type="entry name" value="PDZ"/>
    <property type="match status" value="1"/>
</dbReference>
<dbReference type="Gene3D" id="2.30.42.10">
    <property type="match status" value="1"/>
</dbReference>
<keyword evidence="6" id="KW-0720">Serine protease</keyword>
<protein>
    <submittedName>
        <fullName evidence="11">Protease Do</fullName>
    </submittedName>
</protein>
<evidence type="ECO:0000256" key="8">
    <source>
        <dbReference type="PIRSR" id="PIRSR611782-2"/>
    </source>
</evidence>
<dbReference type="AlphaFoldDB" id="A0A2U8E0Z2"/>
<dbReference type="InterPro" id="IPR009003">
    <property type="entry name" value="Peptidase_S1_PA"/>
</dbReference>
<dbReference type="FunFam" id="2.40.10.10:FF:000001">
    <property type="entry name" value="Periplasmic serine protease DegS"/>
    <property type="match status" value="1"/>
</dbReference>
<evidence type="ECO:0000256" key="4">
    <source>
        <dbReference type="ARBA" id="ARBA00022737"/>
    </source>
</evidence>
<dbReference type="PANTHER" id="PTHR22939:SF129">
    <property type="entry name" value="SERINE PROTEASE HTRA2, MITOCHONDRIAL"/>
    <property type="match status" value="1"/>
</dbReference>
<dbReference type="Pfam" id="PF13365">
    <property type="entry name" value="Trypsin_2"/>
    <property type="match status" value="1"/>
</dbReference>
<evidence type="ECO:0000256" key="3">
    <source>
        <dbReference type="ARBA" id="ARBA00022729"/>
    </source>
</evidence>
<dbReference type="RefSeq" id="WP_108824253.1">
    <property type="nucleotide sequence ID" value="NZ_CP023004.1"/>
</dbReference>
<sequence length="459" mass="48634">MKHAISTLALAFVFAASLFAAPPANPLPQLKIDDAAVGDGKSPALASYADAVEPAKKSVVSIASARFVRQRLPFPWFAPGANREYKVEGLGSGVIVSADGYILTNNHVVEDADELTVILSDDREFKARVIGTDPKTDVAVIKIDAKNLPLATLADSDKLRVGDIVFAIGNPLGIGQTVTMGIVSATGRRVGILAEVEGYEDFIQTDASINQGNSGGALIDAKGRLVGINSAIISPTRGNVGIGFAIPANLARNIMNNLVTSGKVTRGYFGASGEPLTPDLAEALDLPRDTRGVILNDVTPDGPADNAGLRRYDVITAINNRPVTNAADLRTHVAQLPPDTEVTVRIFRDGKAETAIVRLGKSGDALAYNELLPGVQVTRLTASQRRSLRISSSVDGLYVVKVDGDSPYKDWFAEGAVILEINRARASSVETARNSLVRGRNLFVVYSKGAVRTMVLVVK</sequence>
<dbReference type="CDD" id="cd10839">
    <property type="entry name" value="cpPDZ1_DegP-like"/>
    <property type="match status" value="1"/>
</dbReference>
<gene>
    <name evidence="11" type="ORF">CKA38_03540</name>
</gene>
<evidence type="ECO:0000256" key="6">
    <source>
        <dbReference type="ARBA" id="ARBA00022825"/>
    </source>
</evidence>
<evidence type="ECO:0000256" key="9">
    <source>
        <dbReference type="SAM" id="SignalP"/>
    </source>
</evidence>
<evidence type="ECO:0000256" key="1">
    <source>
        <dbReference type="ARBA" id="ARBA00010541"/>
    </source>
</evidence>
<reference evidence="11 12" key="1">
    <citation type="journal article" date="2018" name="Syst. Appl. Microbiol.">
        <title>Ereboglobus luteus gen. nov. sp. nov. from cockroach guts, and new insights into the oxygen relationship of the genera Opitutus and Didymococcus (Verrucomicrobia: Opitutaceae).</title>
        <authorList>
            <person name="Tegtmeier D."/>
            <person name="Belitz A."/>
            <person name="Radek R."/>
            <person name="Heimerl T."/>
            <person name="Brune A."/>
        </authorList>
    </citation>
    <scope>NUCLEOTIDE SEQUENCE [LARGE SCALE GENOMIC DNA]</scope>
    <source>
        <strain evidence="11 12">Ho45</strain>
    </source>
</reference>
<feature type="binding site" evidence="8">
    <location>
        <position position="107"/>
    </location>
    <ligand>
        <name>substrate</name>
    </ligand>
</feature>
<evidence type="ECO:0000313" key="11">
    <source>
        <dbReference type="EMBL" id="AWI08445.1"/>
    </source>
</evidence>
<dbReference type="Proteomes" id="UP000244896">
    <property type="component" value="Chromosome"/>
</dbReference>
<keyword evidence="12" id="KW-1185">Reference proteome</keyword>
<evidence type="ECO:0000256" key="2">
    <source>
        <dbReference type="ARBA" id="ARBA00022670"/>
    </source>
</evidence>
<feature type="binding site" evidence="8">
    <location>
        <position position="137"/>
    </location>
    <ligand>
        <name>substrate</name>
    </ligand>
</feature>
<dbReference type="SUPFAM" id="SSF50156">
    <property type="entry name" value="PDZ domain-like"/>
    <property type="match status" value="1"/>
</dbReference>
<dbReference type="OrthoDB" id="9758917at2"/>
<feature type="active site" description="Charge relay system" evidence="7">
    <location>
        <position position="214"/>
    </location>
</feature>
<comment type="similarity">
    <text evidence="1">Belongs to the peptidase S1C family.</text>
</comment>
<dbReference type="InterPro" id="IPR001940">
    <property type="entry name" value="Peptidase_S1C"/>
</dbReference>
<dbReference type="GO" id="GO:0006508">
    <property type="term" value="P:proteolysis"/>
    <property type="evidence" value="ECO:0007669"/>
    <property type="project" value="UniProtKB-KW"/>
</dbReference>
<feature type="binding site" evidence="8">
    <location>
        <begin position="212"/>
        <end position="214"/>
    </location>
    <ligand>
        <name>substrate</name>
    </ligand>
</feature>
<evidence type="ECO:0000313" key="12">
    <source>
        <dbReference type="Proteomes" id="UP000244896"/>
    </source>
</evidence>
<feature type="signal peptide" evidence="9">
    <location>
        <begin position="1"/>
        <end position="20"/>
    </location>
</feature>
<dbReference type="SMART" id="SM00228">
    <property type="entry name" value="PDZ"/>
    <property type="match status" value="1"/>
</dbReference>
<dbReference type="Gene3D" id="2.40.10.120">
    <property type="match status" value="1"/>
</dbReference>
<organism evidence="11 12">
    <name type="scientific">Ereboglobus luteus</name>
    <dbReference type="NCBI Taxonomy" id="1796921"/>
    <lineage>
        <taxon>Bacteria</taxon>
        <taxon>Pseudomonadati</taxon>
        <taxon>Verrucomicrobiota</taxon>
        <taxon>Opitutia</taxon>
        <taxon>Opitutales</taxon>
        <taxon>Opitutaceae</taxon>
        <taxon>Ereboglobus</taxon>
    </lineage>
</organism>
<evidence type="ECO:0000256" key="5">
    <source>
        <dbReference type="ARBA" id="ARBA00022801"/>
    </source>
</evidence>
<dbReference type="PANTHER" id="PTHR22939">
    <property type="entry name" value="SERINE PROTEASE FAMILY S1C HTRA-RELATED"/>
    <property type="match status" value="1"/>
</dbReference>
<dbReference type="Pfam" id="PF13180">
    <property type="entry name" value="PDZ_2"/>
    <property type="match status" value="1"/>
</dbReference>
<keyword evidence="3 9" id="KW-0732">Signal</keyword>
<evidence type="ECO:0000256" key="7">
    <source>
        <dbReference type="PIRSR" id="PIRSR611782-1"/>
    </source>
</evidence>
<dbReference type="KEGG" id="elut:CKA38_03540"/>
<dbReference type="SUPFAM" id="SSF50494">
    <property type="entry name" value="Trypsin-like serine proteases"/>
    <property type="match status" value="1"/>
</dbReference>
<name>A0A2U8E0Z2_9BACT</name>
<keyword evidence="4" id="KW-0677">Repeat</keyword>
<feature type="chain" id="PRO_5016063416" evidence="9">
    <location>
        <begin position="21"/>
        <end position="459"/>
    </location>
</feature>
<keyword evidence="5" id="KW-0378">Hydrolase</keyword>
<dbReference type="PRINTS" id="PR00834">
    <property type="entry name" value="PROTEASES2C"/>
</dbReference>
<dbReference type="NCBIfam" id="TIGR02037">
    <property type="entry name" value="degP_htrA_DO"/>
    <property type="match status" value="1"/>
</dbReference>
<feature type="domain" description="PDZ" evidence="10">
    <location>
        <begin position="258"/>
        <end position="325"/>
    </location>
</feature>
<dbReference type="InterPro" id="IPR011782">
    <property type="entry name" value="Pept_S1C_Do"/>
</dbReference>
<dbReference type="InterPro" id="IPR001478">
    <property type="entry name" value="PDZ"/>
</dbReference>
<evidence type="ECO:0000259" key="10">
    <source>
        <dbReference type="PROSITE" id="PS50106"/>
    </source>
</evidence>
<dbReference type="InterPro" id="IPR036034">
    <property type="entry name" value="PDZ_sf"/>
</dbReference>